<dbReference type="RefSeq" id="WP_134204477.1">
    <property type="nucleotide sequence ID" value="NZ_FRXN01000003.1"/>
</dbReference>
<evidence type="ECO:0000256" key="1">
    <source>
        <dbReference type="SAM" id="Phobius"/>
    </source>
</evidence>
<evidence type="ECO:0000313" key="2">
    <source>
        <dbReference type="EMBL" id="SHO63549.1"/>
    </source>
</evidence>
<reference evidence="3" key="1">
    <citation type="submission" date="2016-12" db="EMBL/GenBank/DDBJ databases">
        <authorList>
            <person name="Varghese N."/>
            <person name="Submissions S."/>
        </authorList>
    </citation>
    <scope>NUCLEOTIDE SEQUENCE [LARGE SCALE GENOMIC DNA]</scope>
    <source>
        <strain evidence="3">DSM 25035</strain>
    </source>
</reference>
<dbReference type="Proteomes" id="UP000184609">
    <property type="component" value="Unassembled WGS sequence"/>
</dbReference>
<keyword evidence="1" id="KW-1133">Transmembrane helix</keyword>
<gene>
    <name evidence="2" type="ORF">SAMN04488108_2827</name>
</gene>
<organism evidence="2 3">
    <name type="scientific">Algoriphagus zhangzhouensis</name>
    <dbReference type="NCBI Taxonomy" id="1073327"/>
    <lineage>
        <taxon>Bacteria</taxon>
        <taxon>Pseudomonadati</taxon>
        <taxon>Bacteroidota</taxon>
        <taxon>Cytophagia</taxon>
        <taxon>Cytophagales</taxon>
        <taxon>Cyclobacteriaceae</taxon>
        <taxon>Algoriphagus</taxon>
    </lineage>
</organism>
<name>A0A1M7ZFG2_9BACT</name>
<dbReference type="AlphaFoldDB" id="A0A1M7ZFG2"/>
<dbReference type="OrthoDB" id="582675at2"/>
<protein>
    <submittedName>
        <fullName evidence="2">Uncharacterized protein</fullName>
    </submittedName>
</protein>
<keyword evidence="1" id="KW-0472">Membrane</keyword>
<keyword evidence="3" id="KW-1185">Reference proteome</keyword>
<proteinExistence type="predicted"/>
<evidence type="ECO:0000313" key="3">
    <source>
        <dbReference type="Proteomes" id="UP000184609"/>
    </source>
</evidence>
<dbReference type="STRING" id="1073327.SAMN04488108_2827"/>
<feature type="transmembrane region" description="Helical" evidence="1">
    <location>
        <begin position="46"/>
        <end position="65"/>
    </location>
</feature>
<dbReference type="EMBL" id="FRXN01000003">
    <property type="protein sequence ID" value="SHO63549.1"/>
    <property type="molecule type" value="Genomic_DNA"/>
</dbReference>
<sequence length="163" mass="18743">MATQVFNETQNYRGTWVMYLILMTELPMLVLVTIILFNSKTDNNEIFLHLGLVLLIMSGAFLLLMNIQLQTRIDHKGVHYRFIPFLNKWRIIPKENIQSINLITFSPISDYGGWGMKGNRTTKAYSIIGDQGILIDVGGKKKIMLGTKKTAELQSFLENWMED</sequence>
<keyword evidence="1" id="KW-0812">Transmembrane</keyword>
<feature type="transmembrane region" description="Helical" evidence="1">
    <location>
        <begin position="16"/>
        <end position="37"/>
    </location>
</feature>
<accession>A0A1M7ZFG2</accession>